<keyword evidence="8 12" id="KW-0539">Nucleus</keyword>
<evidence type="ECO:0000256" key="13">
    <source>
        <dbReference type="SAM" id="MobiDB-lite"/>
    </source>
</evidence>
<dbReference type="AlphaFoldDB" id="A0A834G7Y4"/>
<evidence type="ECO:0000256" key="1">
    <source>
        <dbReference type="ARBA" id="ARBA00004123"/>
    </source>
</evidence>
<dbReference type="Gene3D" id="1.25.40.820">
    <property type="match status" value="1"/>
</dbReference>
<evidence type="ECO:0000313" key="15">
    <source>
        <dbReference type="EMBL" id="KAF7127664.1"/>
    </source>
</evidence>
<evidence type="ECO:0000256" key="9">
    <source>
        <dbReference type="ARBA" id="ARBA00047761"/>
    </source>
</evidence>
<dbReference type="GO" id="GO:0043175">
    <property type="term" value="F:RNA polymerase core enzyme binding"/>
    <property type="evidence" value="ECO:0007669"/>
    <property type="project" value="UniProtKB-UniRule"/>
</dbReference>
<evidence type="ECO:0000256" key="7">
    <source>
        <dbReference type="ARBA" id="ARBA00022912"/>
    </source>
</evidence>
<feature type="compositionally biased region" description="Basic and acidic residues" evidence="13">
    <location>
        <begin position="194"/>
        <end position="205"/>
    </location>
</feature>
<evidence type="ECO:0000256" key="10">
    <source>
        <dbReference type="ARBA" id="ARBA00048336"/>
    </source>
</evidence>
<dbReference type="PANTHER" id="PTHR14732:SF0">
    <property type="entry name" value="RNA POLYMERASE II SUBUNIT B1 CTD PHOSPHATASE RPAP2-RELATED"/>
    <property type="match status" value="1"/>
</dbReference>
<dbReference type="Proteomes" id="UP000626092">
    <property type="component" value="Unassembled WGS sequence"/>
</dbReference>
<dbReference type="InterPro" id="IPR039693">
    <property type="entry name" value="Rtr1/RPAP2"/>
</dbReference>
<evidence type="ECO:0000256" key="5">
    <source>
        <dbReference type="ARBA" id="ARBA00022801"/>
    </source>
</evidence>
<dbReference type="EMBL" id="WJXA01000011">
    <property type="protein sequence ID" value="KAF7127664.1"/>
    <property type="molecule type" value="Genomic_DNA"/>
</dbReference>
<evidence type="ECO:0000256" key="2">
    <source>
        <dbReference type="ARBA" id="ARBA00005676"/>
    </source>
</evidence>
<dbReference type="InterPro" id="IPR038534">
    <property type="entry name" value="Rtr1/RPAP2_sf"/>
</dbReference>
<dbReference type="InterPro" id="IPR007308">
    <property type="entry name" value="Rtr1/RPAP2_dom"/>
</dbReference>
<feature type="domain" description="RTR1-type" evidence="14">
    <location>
        <begin position="32"/>
        <end position="117"/>
    </location>
</feature>
<evidence type="ECO:0000256" key="11">
    <source>
        <dbReference type="PROSITE-ProRule" id="PRU00812"/>
    </source>
</evidence>
<gene>
    <name evidence="15" type="ORF">RHSIM_Rhsim11G0099700</name>
</gene>
<dbReference type="GO" id="GO:0008270">
    <property type="term" value="F:zinc ion binding"/>
    <property type="evidence" value="ECO:0007669"/>
    <property type="project" value="UniProtKB-KW"/>
</dbReference>
<keyword evidence="16" id="KW-1185">Reference proteome</keyword>
<comment type="catalytic activity">
    <reaction evidence="9 12">
        <text>O-phospho-L-seryl-[protein] + H2O = L-seryl-[protein] + phosphate</text>
        <dbReference type="Rhea" id="RHEA:20629"/>
        <dbReference type="Rhea" id="RHEA-COMP:9863"/>
        <dbReference type="Rhea" id="RHEA-COMP:11604"/>
        <dbReference type="ChEBI" id="CHEBI:15377"/>
        <dbReference type="ChEBI" id="CHEBI:29999"/>
        <dbReference type="ChEBI" id="CHEBI:43474"/>
        <dbReference type="ChEBI" id="CHEBI:83421"/>
        <dbReference type="EC" id="3.1.3.16"/>
    </reaction>
</comment>
<proteinExistence type="inferred from homology"/>
<dbReference type="GO" id="GO:0008420">
    <property type="term" value="F:RNA polymerase II CTD heptapeptide repeat phosphatase activity"/>
    <property type="evidence" value="ECO:0007669"/>
    <property type="project" value="UniProtKB-UniRule"/>
</dbReference>
<comment type="function">
    <text evidence="12">Putative RNA polymerase II subunit B1 C-terminal domain (CTD) phosphatase involved in RNA polymerase II transcription regulation.</text>
</comment>
<keyword evidence="4 12" id="KW-0863">Zinc-finger</keyword>
<dbReference type="GO" id="GO:0005634">
    <property type="term" value="C:nucleus"/>
    <property type="evidence" value="ECO:0007669"/>
    <property type="project" value="UniProtKB-SubCell"/>
</dbReference>
<sequence>MAKNESTTVKDAVHKLQLSLLQGIKTETQLFAAGSLISRNDYQDVVTERSIANSCGYPLCNNPLPSDQPRKGRYRIALKEHKVYDLHETYMYCSTSCVVNSGTFAGSLQEERCSVLDSAKLNQIMRLFEGLSLDPKENLGKNGDLGLSELKIQERTDIKAGEVSMEDWIGPSNAVEGYVPQRNISSKPLRAKNRKEGSKPNDAKPNKGNSMIFDEMDFKSTIITQDEYTISKLPKGPQTTTANAKSKQSKGKGSRTKTENSFTIMEMPPSPMQTNSDRKLKEPKEEKSSIVTNAAEAQEEFRVVKGDHSSAIMPKPSLKSGDAKKQIRSVTWADERADAAEVGNLCEVREMENTKEHANKSSFPGRGDDDYSVLFGSAEACAIALSQAAEAVAHGESDVPDAVSEAGIIILPPPHDVDEDESQGDVVMLEPETTRSKWPGKPGVPNYNLFESEDSWYDSAPEGFSLALSPFATIWMALFAWISASSLAYIYGQDDSFHEEYLCVNGREYPRKIVLTDGRSSEIKQTLADCLSRALPGLVADLRLPTPLSTLEHRMGCLLDTMSFVDPLPSFRMKQWQVIVLLFIDALSVSRIPALIPYMTSRRTLLNKVLEGAHISAEEYETMKDLIIPLGRVPQFSTQSGG</sequence>
<evidence type="ECO:0000256" key="6">
    <source>
        <dbReference type="ARBA" id="ARBA00022833"/>
    </source>
</evidence>
<feature type="region of interest" description="Disordered" evidence="13">
    <location>
        <begin position="229"/>
        <end position="290"/>
    </location>
</feature>
<organism evidence="15 16">
    <name type="scientific">Rhododendron simsii</name>
    <name type="common">Sims's rhododendron</name>
    <dbReference type="NCBI Taxonomy" id="118357"/>
    <lineage>
        <taxon>Eukaryota</taxon>
        <taxon>Viridiplantae</taxon>
        <taxon>Streptophyta</taxon>
        <taxon>Embryophyta</taxon>
        <taxon>Tracheophyta</taxon>
        <taxon>Spermatophyta</taxon>
        <taxon>Magnoliopsida</taxon>
        <taxon>eudicotyledons</taxon>
        <taxon>Gunneridae</taxon>
        <taxon>Pentapetalae</taxon>
        <taxon>asterids</taxon>
        <taxon>Ericales</taxon>
        <taxon>Ericaceae</taxon>
        <taxon>Ericoideae</taxon>
        <taxon>Rhodoreae</taxon>
        <taxon>Rhododendron</taxon>
    </lineage>
</organism>
<dbReference type="PANTHER" id="PTHR14732">
    <property type="entry name" value="RNA POLYMERASE II SUBUNIT B1 CTD PHOSPHATASE RPAP2-RELATED"/>
    <property type="match status" value="1"/>
</dbReference>
<keyword evidence="7 12" id="KW-0904">Protein phosphatase</keyword>
<feature type="compositionally biased region" description="Basic and acidic residues" evidence="13">
    <location>
        <begin position="276"/>
        <end position="288"/>
    </location>
</feature>
<comment type="similarity">
    <text evidence="2 11 12">Belongs to the RPAP2 family.</text>
</comment>
<keyword evidence="6 12" id="KW-0862">Zinc</keyword>
<reference evidence="15" key="1">
    <citation type="submission" date="2019-11" db="EMBL/GenBank/DDBJ databases">
        <authorList>
            <person name="Liu Y."/>
            <person name="Hou J."/>
            <person name="Li T.-Q."/>
            <person name="Guan C.-H."/>
            <person name="Wu X."/>
            <person name="Wu H.-Z."/>
            <person name="Ling F."/>
            <person name="Zhang R."/>
            <person name="Shi X.-G."/>
            <person name="Ren J.-P."/>
            <person name="Chen E.-F."/>
            <person name="Sun J.-M."/>
        </authorList>
    </citation>
    <scope>NUCLEOTIDE SEQUENCE</scope>
    <source>
        <strain evidence="15">Adult_tree_wgs_1</strain>
        <tissue evidence="15">Leaves</tissue>
    </source>
</reference>
<keyword evidence="5 12" id="KW-0378">Hydrolase</keyword>
<feature type="region of interest" description="Disordered" evidence="13">
    <location>
        <begin position="179"/>
        <end position="213"/>
    </location>
</feature>
<comment type="catalytic activity">
    <reaction evidence="10 12">
        <text>O-phospho-L-threonyl-[protein] + H2O = L-threonyl-[protein] + phosphate</text>
        <dbReference type="Rhea" id="RHEA:47004"/>
        <dbReference type="Rhea" id="RHEA-COMP:11060"/>
        <dbReference type="Rhea" id="RHEA-COMP:11605"/>
        <dbReference type="ChEBI" id="CHEBI:15377"/>
        <dbReference type="ChEBI" id="CHEBI:30013"/>
        <dbReference type="ChEBI" id="CHEBI:43474"/>
        <dbReference type="ChEBI" id="CHEBI:61977"/>
        <dbReference type="EC" id="3.1.3.16"/>
    </reaction>
</comment>
<protein>
    <recommendedName>
        <fullName evidence="12">RNA polymerase II subunit B1 CTD phosphatase RPAP2 homolog</fullName>
        <ecNumber evidence="12">3.1.3.16</ecNumber>
    </recommendedName>
</protein>
<feature type="compositionally biased region" description="Polar residues" evidence="13">
    <location>
        <begin position="237"/>
        <end position="246"/>
    </location>
</feature>
<name>A0A834G7Y4_RHOSS</name>
<dbReference type="PROSITE" id="PS51479">
    <property type="entry name" value="ZF_RTR1"/>
    <property type="match status" value="1"/>
</dbReference>
<evidence type="ECO:0000313" key="16">
    <source>
        <dbReference type="Proteomes" id="UP000626092"/>
    </source>
</evidence>
<dbReference type="EC" id="3.1.3.16" evidence="12"/>
<evidence type="ECO:0000259" key="14">
    <source>
        <dbReference type="PROSITE" id="PS51479"/>
    </source>
</evidence>
<accession>A0A834G7Y4</accession>
<evidence type="ECO:0000256" key="3">
    <source>
        <dbReference type="ARBA" id="ARBA00022723"/>
    </source>
</evidence>
<keyword evidence="3 12" id="KW-0479">Metal-binding</keyword>
<evidence type="ECO:0000256" key="12">
    <source>
        <dbReference type="RuleBase" id="RU367080"/>
    </source>
</evidence>
<dbReference type="GO" id="GO:0005737">
    <property type="term" value="C:cytoplasm"/>
    <property type="evidence" value="ECO:0007669"/>
    <property type="project" value="TreeGrafter"/>
</dbReference>
<dbReference type="Pfam" id="PF04181">
    <property type="entry name" value="RPAP2_Rtr1"/>
    <property type="match status" value="1"/>
</dbReference>
<comment type="subcellular location">
    <subcellularLocation>
        <location evidence="1 12">Nucleus</location>
    </subcellularLocation>
</comment>
<dbReference type="OrthoDB" id="2590500at2759"/>
<evidence type="ECO:0000256" key="4">
    <source>
        <dbReference type="ARBA" id="ARBA00022771"/>
    </source>
</evidence>
<evidence type="ECO:0000256" key="8">
    <source>
        <dbReference type="ARBA" id="ARBA00023242"/>
    </source>
</evidence>
<comment type="caution">
    <text evidence="15">The sequence shown here is derived from an EMBL/GenBank/DDBJ whole genome shotgun (WGS) entry which is preliminary data.</text>
</comment>